<protein>
    <recommendedName>
        <fullName evidence="2">AraC-type arabinose-binding/dimerisation domain-containing protein</fullName>
    </recommendedName>
</protein>
<dbReference type="EMBL" id="BMQK01000014">
    <property type="protein sequence ID" value="GGQ76281.1"/>
    <property type="molecule type" value="Genomic_DNA"/>
</dbReference>
<dbReference type="SUPFAM" id="SSF51182">
    <property type="entry name" value="RmlC-like cupins"/>
    <property type="match status" value="1"/>
</dbReference>
<reference evidence="3" key="1">
    <citation type="journal article" date="2014" name="Int. J. Syst. Evol. Microbiol.">
        <title>Complete genome sequence of Corynebacterium casei LMG S-19264T (=DSM 44701T), isolated from a smear-ripened cheese.</title>
        <authorList>
            <consortium name="US DOE Joint Genome Institute (JGI-PGF)"/>
            <person name="Walter F."/>
            <person name="Albersmeier A."/>
            <person name="Kalinowski J."/>
            <person name="Ruckert C."/>
        </authorList>
    </citation>
    <scope>NUCLEOTIDE SEQUENCE</scope>
    <source>
        <strain evidence="3">JCM 3131</strain>
    </source>
</reference>
<comment type="caution">
    <text evidence="3">The sequence shown here is derived from an EMBL/GenBank/DDBJ whole genome shotgun (WGS) entry which is preliminary data.</text>
</comment>
<proteinExistence type="predicted"/>
<gene>
    <name evidence="3" type="ORF">GCM10010145_52560</name>
</gene>
<keyword evidence="4" id="KW-1185">Reference proteome</keyword>
<feature type="domain" description="AraC-type arabinose-binding/dimerisation" evidence="2">
    <location>
        <begin position="68"/>
        <end position="117"/>
    </location>
</feature>
<dbReference type="GO" id="GO:0003677">
    <property type="term" value="F:DNA binding"/>
    <property type="evidence" value="ECO:0007669"/>
    <property type="project" value="UniProtKB-KW"/>
</dbReference>
<dbReference type="InterPro" id="IPR003313">
    <property type="entry name" value="AraC-bd"/>
</dbReference>
<reference evidence="3" key="2">
    <citation type="submission" date="2020-09" db="EMBL/GenBank/DDBJ databases">
        <authorList>
            <person name="Sun Q."/>
            <person name="Ohkuma M."/>
        </authorList>
    </citation>
    <scope>NUCLEOTIDE SEQUENCE</scope>
    <source>
        <strain evidence="3">JCM 3131</strain>
    </source>
</reference>
<evidence type="ECO:0000313" key="4">
    <source>
        <dbReference type="Proteomes" id="UP000620156"/>
    </source>
</evidence>
<evidence type="ECO:0000313" key="3">
    <source>
        <dbReference type="EMBL" id="GGQ76281.1"/>
    </source>
</evidence>
<keyword evidence="1" id="KW-0238">DNA-binding</keyword>
<evidence type="ECO:0000256" key="1">
    <source>
        <dbReference type="ARBA" id="ARBA00023125"/>
    </source>
</evidence>
<dbReference type="Proteomes" id="UP000620156">
    <property type="component" value="Unassembled WGS sequence"/>
</dbReference>
<sequence>MRETDGAAGPVPEPVPRTLCDVTGLVTAPAPAGVAWKLTEAGRQLDANVVHLPPNATVDTHVEPELDVLLFVVAGGGTVTGTGRAEHLSEGSLLWLPRGSSRSLAAGDDGLFYLTVHRRRPGLQIRRTDRPASG</sequence>
<dbReference type="InterPro" id="IPR014710">
    <property type="entry name" value="RmlC-like_jellyroll"/>
</dbReference>
<organism evidence="3 4">
    <name type="scientific">Streptomyces ruber</name>
    <dbReference type="NCBI Taxonomy" id="83378"/>
    <lineage>
        <taxon>Bacteria</taxon>
        <taxon>Bacillati</taxon>
        <taxon>Actinomycetota</taxon>
        <taxon>Actinomycetes</taxon>
        <taxon>Kitasatosporales</taxon>
        <taxon>Streptomycetaceae</taxon>
        <taxon>Streptomyces</taxon>
    </lineage>
</organism>
<name>A0A918BKQ0_9ACTN</name>
<dbReference type="InterPro" id="IPR011051">
    <property type="entry name" value="RmlC_Cupin_sf"/>
</dbReference>
<dbReference type="Pfam" id="PF02311">
    <property type="entry name" value="AraC_binding"/>
    <property type="match status" value="1"/>
</dbReference>
<dbReference type="Gene3D" id="2.60.120.10">
    <property type="entry name" value="Jelly Rolls"/>
    <property type="match status" value="1"/>
</dbReference>
<dbReference type="GO" id="GO:0006355">
    <property type="term" value="P:regulation of DNA-templated transcription"/>
    <property type="evidence" value="ECO:0007669"/>
    <property type="project" value="InterPro"/>
</dbReference>
<evidence type="ECO:0000259" key="2">
    <source>
        <dbReference type="Pfam" id="PF02311"/>
    </source>
</evidence>
<dbReference type="RefSeq" id="WP_189219330.1">
    <property type="nucleotide sequence ID" value="NZ_BMQK01000014.1"/>
</dbReference>
<dbReference type="AlphaFoldDB" id="A0A918BKQ0"/>
<accession>A0A918BKQ0</accession>